<evidence type="ECO:0000256" key="2">
    <source>
        <dbReference type="ARBA" id="ARBA00022490"/>
    </source>
</evidence>
<organism evidence="23 24">
    <name type="scientific">Thermoclostridium stercorarium subsp. thermolacticum DSM 2910</name>
    <dbReference type="NCBI Taxonomy" id="1121336"/>
    <lineage>
        <taxon>Bacteria</taxon>
        <taxon>Bacillati</taxon>
        <taxon>Bacillota</taxon>
        <taxon>Clostridia</taxon>
        <taxon>Eubacteriales</taxon>
        <taxon>Oscillospiraceae</taxon>
        <taxon>Thermoclostridium</taxon>
    </lineage>
</organism>
<dbReference type="GO" id="GO:0005737">
    <property type="term" value="C:cytoplasm"/>
    <property type="evidence" value="ECO:0007669"/>
    <property type="project" value="UniProtKB-SubCell"/>
</dbReference>
<evidence type="ECO:0000256" key="18">
    <source>
        <dbReference type="PROSITE-ProRule" id="PRU01122"/>
    </source>
</evidence>
<dbReference type="Gene3D" id="3.40.50.300">
    <property type="entry name" value="P-loop containing nucleotide triphosphate hydrolases"/>
    <property type="match status" value="1"/>
</dbReference>
<evidence type="ECO:0000256" key="20">
    <source>
        <dbReference type="SAM" id="Coils"/>
    </source>
</evidence>
<dbReference type="InterPro" id="IPR027543">
    <property type="entry name" value="Lon_bac"/>
</dbReference>
<dbReference type="InterPro" id="IPR008268">
    <property type="entry name" value="Peptidase_S16_AS"/>
</dbReference>
<dbReference type="GO" id="GO:0004252">
    <property type="term" value="F:serine-type endopeptidase activity"/>
    <property type="evidence" value="ECO:0007669"/>
    <property type="project" value="UniProtKB-UniRule"/>
</dbReference>
<dbReference type="InterPro" id="IPR027065">
    <property type="entry name" value="Lon_Prtase"/>
</dbReference>
<accession>A0A1B1YGF6</accession>
<dbReference type="InterPro" id="IPR004815">
    <property type="entry name" value="Lon_bac/euk-typ"/>
</dbReference>
<evidence type="ECO:0000256" key="13">
    <source>
        <dbReference type="ARBA" id="ARBA00082722"/>
    </source>
</evidence>
<dbReference type="InterPro" id="IPR003593">
    <property type="entry name" value="AAA+_ATPase"/>
</dbReference>
<dbReference type="InterPro" id="IPR014721">
    <property type="entry name" value="Ribsml_uS5_D2-typ_fold_subgr"/>
</dbReference>
<feature type="domain" description="Lon proteolytic" evidence="21">
    <location>
        <begin position="596"/>
        <end position="777"/>
    </location>
</feature>
<dbReference type="OrthoDB" id="9803599at2"/>
<evidence type="ECO:0000256" key="8">
    <source>
        <dbReference type="ARBA" id="ARBA00023016"/>
    </source>
</evidence>
<evidence type="ECO:0000256" key="5">
    <source>
        <dbReference type="ARBA" id="ARBA00022801"/>
    </source>
</evidence>
<dbReference type="PROSITE" id="PS01046">
    <property type="entry name" value="LON_SER"/>
    <property type="match status" value="1"/>
</dbReference>
<dbReference type="NCBIfam" id="NF008053">
    <property type="entry name" value="PRK10787.1"/>
    <property type="match status" value="1"/>
</dbReference>
<reference evidence="23 24" key="1">
    <citation type="submission" date="2016-02" db="EMBL/GenBank/DDBJ databases">
        <title>Comparison of Clostridium stercorarium subspecies using comparative genomics and transcriptomics.</title>
        <authorList>
            <person name="Schellenberg J."/>
            <person name="Thallinger G."/>
            <person name="Levin D.B."/>
            <person name="Zhang X."/>
            <person name="Alvare G."/>
            <person name="Fristensky B."/>
            <person name="Sparling R."/>
        </authorList>
    </citation>
    <scope>NUCLEOTIDE SEQUENCE [LARGE SCALE GENOMIC DNA]</scope>
    <source>
        <strain evidence="23 24">DSM 2910</strain>
    </source>
</reference>
<dbReference type="SMART" id="SM00382">
    <property type="entry name" value="AAA"/>
    <property type="match status" value="1"/>
</dbReference>
<evidence type="ECO:0000256" key="4">
    <source>
        <dbReference type="ARBA" id="ARBA00022741"/>
    </source>
</evidence>
<evidence type="ECO:0000256" key="6">
    <source>
        <dbReference type="ARBA" id="ARBA00022825"/>
    </source>
</evidence>
<dbReference type="Gene3D" id="1.10.8.60">
    <property type="match status" value="1"/>
</dbReference>
<comment type="subunit">
    <text evidence="14 15">Homohexamer. Organized in a ring with a central cavity.</text>
</comment>
<comment type="subcellular location">
    <subcellularLocation>
        <location evidence="1 14 15">Cytoplasm</location>
    </subcellularLocation>
</comment>
<dbReference type="Gene3D" id="2.30.130.40">
    <property type="entry name" value="LON domain-like"/>
    <property type="match status" value="1"/>
</dbReference>
<dbReference type="InterPro" id="IPR054594">
    <property type="entry name" value="Lon_lid"/>
</dbReference>
<dbReference type="Gene3D" id="3.30.230.10">
    <property type="match status" value="1"/>
</dbReference>
<dbReference type="SUPFAM" id="SSF88697">
    <property type="entry name" value="PUA domain-like"/>
    <property type="match status" value="1"/>
</dbReference>
<dbReference type="InterPro" id="IPR015947">
    <property type="entry name" value="PUA-like_sf"/>
</dbReference>
<comment type="similarity">
    <text evidence="14 15 18 19">Belongs to the peptidase S16 family.</text>
</comment>
<evidence type="ECO:0000256" key="17">
    <source>
        <dbReference type="PIRSR" id="PIRSR001174-2"/>
    </source>
</evidence>
<keyword evidence="7 14" id="KW-0067">ATP-binding</keyword>
<evidence type="ECO:0000256" key="11">
    <source>
        <dbReference type="ARBA" id="ARBA00066743"/>
    </source>
</evidence>
<dbReference type="PIRSF" id="PIRSF001174">
    <property type="entry name" value="Lon_proteas"/>
    <property type="match status" value="1"/>
</dbReference>
<evidence type="ECO:0000256" key="7">
    <source>
        <dbReference type="ARBA" id="ARBA00022840"/>
    </source>
</evidence>
<dbReference type="PROSITE" id="PS51787">
    <property type="entry name" value="LON_N"/>
    <property type="match status" value="1"/>
</dbReference>
<evidence type="ECO:0000259" key="21">
    <source>
        <dbReference type="PROSITE" id="PS51786"/>
    </source>
</evidence>
<dbReference type="GO" id="GO:0016887">
    <property type="term" value="F:ATP hydrolysis activity"/>
    <property type="evidence" value="ECO:0007669"/>
    <property type="project" value="UniProtKB-UniRule"/>
</dbReference>
<dbReference type="InterPro" id="IPR003959">
    <property type="entry name" value="ATPase_AAA_core"/>
</dbReference>
<dbReference type="GO" id="GO:0005524">
    <property type="term" value="F:ATP binding"/>
    <property type="evidence" value="ECO:0007669"/>
    <property type="project" value="UniProtKB-UniRule"/>
</dbReference>
<keyword evidence="5 14" id="KW-0378">Hydrolase</keyword>
<dbReference type="InterPro" id="IPR003111">
    <property type="entry name" value="Lon_prtase_N"/>
</dbReference>
<evidence type="ECO:0000259" key="22">
    <source>
        <dbReference type="PROSITE" id="PS51787"/>
    </source>
</evidence>
<dbReference type="SUPFAM" id="SSF52540">
    <property type="entry name" value="P-loop containing nucleoside triphosphate hydrolases"/>
    <property type="match status" value="1"/>
</dbReference>
<dbReference type="EMBL" id="CP014672">
    <property type="protein sequence ID" value="ANW99839.1"/>
    <property type="molecule type" value="Genomic_DNA"/>
</dbReference>
<feature type="coiled-coil region" evidence="20">
    <location>
        <begin position="193"/>
        <end position="230"/>
    </location>
</feature>
<dbReference type="GO" id="GO:0043565">
    <property type="term" value="F:sequence-specific DNA binding"/>
    <property type="evidence" value="ECO:0007669"/>
    <property type="project" value="UniProtKB-UniRule"/>
</dbReference>
<dbReference type="InterPro" id="IPR046336">
    <property type="entry name" value="Lon_prtase_N_sf"/>
</dbReference>
<name>A0A1B1YGF6_THEST</name>
<dbReference type="GO" id="GO:0034605">
    <property type="term" value="P:cellular response to heat"/>
    <property type="evidence" value="ECO:0007669"/>
    <property type="project" value="UniProtKB-UniRule"/>
</dbReference>
<keyword evidence="20" id="KW-0175">Coiled coil</keyword>
<keyword evidence="8 14" id="KW-0346">Stress response</keyword>
<dbReference type="InterPro" id="IPR020568">
    <property type="entry name" value="Ribosomal_Su5_D2-typ_SF"/>
</dbReference>
<dbReference type="EC" id="3.4.21.53" evidence="11 14"/>
<dbReference type="AlphaFoldDB" id="A0A1B1YGF6"/>
<evidence type="ECO:0000256" key="15">
    <source>
        <dbReference type="PIRNR" id="PIRNR001174"/>
    </source>
</evidence>
<feature type="domain" description="Lon N-terminal" evidence="22">
    <location>
        <begin position="12"/>
        <end position="207"/>
    </location>
</feature>
<keyword evidence="4 14" id="KW-0547">Nucleotide-binding</keyword>
<evidence type="ECO:0000256" key="3">
    <source>
        <dbReference type="ARBA" id="ARBA00022670"/>
    </source>
</evidence>
<feature type="active site" evidence="14 16">
    <location>
        <position position="683"/>
    </location>
</feature>
<feature type="binding site" evidence="14 17">
    <location>
        <begin position="360"/>
        <end position="367"/>
    </location>
    <ligand>
        <name>ATP</name>
        <dbReference type="ChEBI" id="CHEBI:30616"/>
    </ligand>
</feature>
<evidence type="ECO:0000256" key="9">
    <source>
        <dbReference type="ARBA" id="ARBA00050665"/>
    </source>
</evidence>
<comment type="induction">
    <text evidence="14">By heat shock.</text>
</comment>
<gene>
    <name evidence="14" type="primary">lon</name>
    <name evidence="23" type="ORF">CSTERTH_12755</name>
</gene>
<dbReference type="Pfam" id="PF00004">
    <property type="entry name" value="AAA"/>
    <property type="match status" value="1"/>
</dbReference>
<comment type="function">
    <text evidence="10 14">ATP-dependent serine protease that mediates the selective degradation of mutant and abnormal proteins as well as certain short-lived regulatory proteins. Required for cellular homeostasis and for survival from DNA damage and developmental changes induced by stress. Degrades polypeptides processively to yield small peptide fragments that are 5 to 10 amino acids long. Binds to DNA in a double-stranded, site-specific manner.</text>
</comment>
<dbReference type="Gene3D" id="1.20.5.5270">
    <property type="match status" value="1"/>
</dbReference>
<dbReference type="FunFam" id="3.40.50.300:FF:000021">
    <property type="entry name" value="Lon protease homolog"/>
    <property type="match status" value="1"/>
</dbReference>
<evidence type="ECO:0000256" key="19">
    <source>
        <dbReference type="RuleBase" id="RU000591"/>
    </source>
</evidence>
<dbReference type="PANTHER" id="PTHR10046">
    <property type="entry name" value="ATP DEPENDENT LON PROTEASE FAMILY MEMBER"/>
    <property type="match status" value="1"/>
</dbReference>
<proteinExistence type="evidence at transcript level"/>
<dbReference type="Proteomes" id="UP000092971">
    <property type="component" value="Chromosome"/>
</dbReference>
<dbReference type="GO" id="GO:0004176">
    <property type="term" value="F:ATP-dependent peptidase activity"/>
    <property type="evidence" value="ECO:0007669"/>
    <property type="project" value="UniProtKB-UniRule"/>
</dbReference>
<protein>
    <recommendedName>
        <fullName evidence="12 14">Lon protease</fullName>
        <ecNumber evidence="11 14">3.4.21.53</ecNumber>
    </recommendedName>
    <alternativeName>
        <fullName evidence="13 14">ATP-dependent protease La</fullName>
    </alternativeName>
</protein>
<dbReference type="SUPFAM" id="SSF54211">
    <property type="entry name" value="Ribosomal protein S5 domain 2-like"/>
    <property type="match status" value="1"/>
</dbReference>
<evidence type="ECO:0000256" key="14">
    <source>
        <dbReference type="HAMAP-Rule" id="MF_01973"/>
    </source>
</evidence>
<dbReference type="Pfam" id="PF05362">
    <property type="entry name" value="Lon_C"/>
    <property type="match status" value="1"/>
</dbReference>
<dbReference type="NCBIfam" id="TIGR00763">
    <property type="entry name" value="lon"/>
    <property type="match status" value="1"/>
</dbReference>
<feature type="active site" evidence="14 16">
    <location>
        <position position="726"/>
    </location>
</feature>
<sequence length="812" mass="91806">MAQDRNRQILTIPLLPLRGIVVFPHMILHFDVGRTKSIKALEEAMVKDQKIFLSAQKDPALDDPGPEDIYPVGTISKVKQLLRLPGDTIRVLVEGLERAKIVEYTSNEPYYEVKVREHPNPKHLVKDSETEALIRQVVSYFEKYAKLSNRVSPDITFTLTTIDDYARLSDVIAANLVIKLEDRQSILNEFSPKKRMEKLLKILVNEIEILEVEKNINKKVRQQIDKSQREYYLREQLKAIQNELGEGNQQQDEEAEEYREKIKQLGLPQDIESKVLKEVDRLSKMHPSSAESAVVRTYLDWIVELPWNTKTEENLNLSDAERILDEDHYGLTKVKERIIEYLAIRKLRNSLQGPIICLAGPPGVGKTSIVRSIAKALNRKYVRVSLGGVRDEAEIRGHRRTYVGAMPGRIIKAIRQAGSKNPLILLDEIDKMSGDFRGDPAAALLEVLDAEQNKEFLDHYIDLPFDLSDVMFITTANYKDAIPRPLLDRMEVIDISGYVEEEKVEIAKRHLIPKQIEKHGLKPSEIKFDESAIRDIINYYTREAGVRNLERQIATVCRKVARLIVSGQKKSVRVTSKNLDKFLGRRLYLFDKANDKDEVGIARGLAWTPVGGDTLSIEVNLMPGDGALELTGQLGDVMKESARIARSYVRSIAEMIGIEKDFHKKYDMHIHVPEGAVPKDGPSAGITLATAMISALTNIPVKRNVAMTGEITLRGKVLAIGGLKEKVLAAHRAGIDTVLFPKDNEKDVEEIPENVVRKLNLIPVSSMDEVMKNALVRFPVPENRNKGEEENKTETHIDIQKAKDEAAVTVEH</sequence>
<dbReference type="Pfam" id="PF02190">
    <property type="entry name" value="LON_substr_bdg"/>
    <property type="match status" value="1"/>
</dbReference>
<dbReference type="FunFam" id="1.20.5.5270:FF:000002">
    <property type="entry name" value="Lon protease homolog"/>
    <property type="match status" value="1"/>
</dbReference>
<dbReference type="RefSeq" id="WP_054632545.1">
    <property type="nucleotide sequence ID" value="NZ_CP014672.1"/>
</dbReference>
<keyword evidence="2 14" id="KW-0963">Cytoplasm</keyword>
<evidence type="ECO:0000256" key="16">
    <source>
        <dbReference type="PIRSR" id="PIRSR001174-1"/>
    </source>
</evidence>
<evidence type="ECO:0000256" key="10">
    <source>
        <dbReference type="ARBA" id="ARBA00053875"/>
    </source>
</evidence>
<dbReference type="InterPro" id="IPR027417">
    <property type="entry name" value="P-loop_NTPase"/>
</dbReference>
<dbReference type="SMART" id="SM00464">
    <property type="entry name" value="LON"/>
    <property type="match status" value="1"/>
</dbReference>
<dbReference type="HAMAP" id="MF_01973">
    <property type="entry name" value="lon_bact"/>
    <property type="match status" value="1"/>
</dbReference>
<dbReference type="GO" id="GO:0006515">
    <property type="term" value="P:protein quality control for misfolded or incompletely synthesized proteins"/>
    <property type="evidence" value="ECO:0007669"/>
    <property type="project" value="UniProtKB-UniRule"/>
</dbReference>
<evidence type="ECO:0000313" key="24">
    <source>
        <dbReference type="Proteomes" id="UP000092971"/>
    </source>
</evidence>
<dbReference type="Pfam" id="PF22667">
    <property type="entry name" value="Lon_lid"/>
    <property type="match status" value="1"/>
</dbReference>
<evidence type="ECO:0000256" key="12">
    <source>
        <dbReference type="ARBA" id="ARBA00071934"/>
    </source>
</evidence>
<evidence type="ECO:0000313" key="23">
    <source>
        <dbReference type="EMBL" id="ANW99839.1"/>
    </source>
</evidence>
<dbReference type="PROSITE" id="PS51786">
    <property type="entry name" value="LON_PROTEOLYTIC"/>
    <property type="match status" value="1"/>
</dbReference>
<dbReference type="CDD" id="cd19500">
    <property type="entry name" value="RecA-like_Lon"/>
    <property type="match status" value="1"/>
</dbReference>
<dbReference type="InterPro" id="IPR008269">
    <property type="entry name" value="Lon_proteolytic"/>
</dbReference>
<dbReference type="Gene3D" id="1.20.58.1480">
    <property type="match status" value="1"/>
</dbReference>
<keyword evidence="6 14" id="KW-0720">Serine protease</keyword>
<comment type="catalytic activity">
    <reaction evidence="9 14 15 18">
        <text>Hydrolysis of proteins in presence of ATP.</text>
        <dbReference type="EC" id="3.4.21.53"/>
    </reaction>
</comment>
<keyword evidence="3 14" id="KW-0645">Protease</keyword>
<evidence type="ECO:0000256" key="1">
    <source>
        <dbReference type="ARBA" id="ARBA00004496"/>
    </source>
</evidence>
<dbReference type="PRINTS" id="PR00830">
    <property type="entry name" value="ENDOLAPTASE"/>
</dbReference>